<gene>
    <name evidence="10" type="ORF">PoMZ_07355</name>
</gene>
<evidence type="ECO:0000256" key="2">
    <source>
        <dbReference type="ARBA" id="ARBA00022692"/>
    </source>
</evidence>
<keyword evidence="6 7" id="KW-0472">Membrane</keyword>
<feature type="transmembrane region" description="Helical" evidence="7">
    <location>
        <begin position="250"/>
        <end position="269"/>
    </location>
</feature>
<dbReference type="PANTHER" id="PTHR12640">
    <property type="entry name" value="RIBOPHORIN II"/>
    <property type="match status" value="1"/>
</dbReference>
<evidence type="ECO:0000256" key="7">
    <source>
        <dbReference type="SAM" id="Phobius"/>
    </source>
</evidence>
<evidence type="ECO:0000313" key="11">
    <source>
        <dbReference type="Proteomes" id="UP000294847"/>
    </source>
</evidence>
<evidence type="ECO:0000256" key="6">
    <source>
        <dbReference type="ARBA" id="ARBA00023136"/>
    </source>
</evidence>
<organism evidence="10 11">
    <name type="scientific">Pyricularia oryzae</name>
    <name type="common">Rice blast fungus</name>
    <name type="synonym">Magnaporthe oryzae</name>
    <dbReference type="NCBI Taxonomy" id="318829"/>
    <lineage>
        <taxon>Eukaryota</taxon>
        <taxon>Fungi</taxon>
        <taxon>Dikarya</taxon>
        <taxon>Ascomycota</taxon>
        <taxon>Pezizomycotina</taxon>
        <taxon>Sordariomycetes</taxon>
        <taxon>Sordariomycetidae</taxon>
        <taxon>Magnaporthales</taxon>
        <taxon>Pyriculariaceae</taxon>
        <taxon>Pyricularia</taxon>
    </lineage>
</organism>
<name>A0A4P7NEX0_PYROR</name>
<dbReference type="VEuPathDB" id="FungiDB:M_BR32_EuGene_00032461"/>
<keyword evidence="4" id="KW-0256">Endoplasmic reticulum</keyword>
<sequence length="281" mass="30346">MQLSKLVLLLAAGVSQAVADWSIHDASITVSAKKGADNLKEKLDSPLTKPVQIGNGDSFKIILTAKDDGKAKRPHQAFVHLYSTKTDLSAPFPMTVKENGKAMVQIAYKDVPLQLLALKEPIAANIFLASFGESSGVNLPKFTINFVQDPNSPPPEVEAPVRYQKQPEIHHIFRPDPKSPPKVVSLFFAAAVAATVPALFIGWTMLGVNLNHLQKALGAAPLSHATFFGSILAMEGVFFLYYGGWNLFKVLPLVGVVGFTTFISGTKALGEVQSRRLAGER</sequence>
<dbReference type="InterPro" id="IPR056790">
    <property type="entry name" value="Ribophorin_II_C"/>
</dbReference>
<feature type="transmembrane region" description="Helical" evidence="7">
    <location>
        <begin position="186"/>
        <end position="210"/>
    </location>
</feature>
<dbReference type="Proteomes" id="UP000294847">
    <property type="component" value="Chromosome 4"/>
</dbReference>
<evidence type="ECO:0000256" key="3">
    <source>
        <dbReference type="ARBA" id="ARBA00022729"/>
    </source>
</evidence>
<evidence type="ECO:0000256" key="5">
    <source>
        <dbReference type="ARBA" id="ARBA00022989"/>
    </source>
</evidence>
<feature type="chain" id="PRO_5044325536" description="Ribophorin II C-terminal domain-containing protein" evidence="8">
    <location>
        <begin position="20"/>
        <end position="281"/>
    </location>
</feature>
<dbReference type="PANTHER" id="PTHR12640:SF0">
    <property type="entry name" value="DOLICHYL-DIPHOSPHOOLIGOSACCHARIDE--PROTEIN GLYCOSYLTRANSFERASE SUBUNIT 2"/>
    <property type="match status" value="1"/>
</dbReference>
<dbReference type="AlphaFoldDB" id="A0A4P7NEX0"/>
<accession>A0A4P7NEX0</accession>
<dbReference type="InterPro" id="IPR008814">
    <property type="entry name" value="Swp1"/>
</dbReference>
<keyword evidence="5 7" id="KW-1133">Transmembrane helix</keyword>
<evidence type="ECO:0000256" key="4">
    <source>
        <dbReference type="ARBA" id="ARBA00022824"/>
    </source>
</evidence>
<evidence type="ECO:0000256" key="8">
    <source>
        <dbReference type="SAM" id="SignalP"/>
    </source>
</evidence>
<dbReference type="UniPathway" id="UPA00378"/>
<evidence type="ECO:0000313" key="10">
    <source>
        <dbReference type="EMBL" id="QBZ60414.1"/>
    </source>
</evidence>
<dbReference type="SMR" id="A0A4P7NEX0"/>
<keyword evidence="2 7" id="KW-0812">Transmembrane</keyword>
<protein>
    <recommendedName>
        <fullName evidence="9">Ribophorin II C-terminal domain-containing protein</fullName>
    </recommendedName>
</protein>
<comment type="subcellular location">
    <subcellularLocation>
        <location evidence="1">Endoplasmic reticulum membrane</location>
        <topology evidence="1">Multi-pass membrane protein</topology>
    </subcellularLocation>
</comment>
<feature type="transmembrane region" description="Helical" evidence="7">
    <location>
        <begin position="222"/>
        <end position="244"/>
    </location>
</feature>
<proteinExistence type="predicted"/>
<dbReference type="GO" id="GO:0006487">
    <property type="term" value="P:protein N-linked glycosylation"/>
    <property type="evidence" value="ECO:0007669"/>
    <property type="project" value="TreeGrafter"/>
</dbReference>
<dbReference type="OMA" id="VFFMYYT"/>
<evidence type="ECO:0000259" key="9">
    <source>
        <dbReference type="Pfam" id="PF25147"/>
    </source>
</evidence>
<dbReference type="EMBL" id="CP034207">
    <property type="protein sequence ID" value="QBZ60414.1"/>
    <property type="molecule type" value="Genomic_DNA"/>
</dbReference>
<evidence type="ECO:0000256" key="1">
    <source>
        <dbReference type="ARBA" id="ARBA00004477"/>
    </source>
</evidence>
<feature type="signal peptide" evidence="8">
    <location>
        <begin position="1"/>
        <end position="19"/>
    </location>
</feature>
<feature type="domain" description="Ribophorin II C-terminal" evidence="9">
    <location>
        <begin position="173"/>
        <end position="276"/>
    </location>
</feature>
<dbReference type="Pfam" id="PF25147">
    <property type="entry name" value="Ribophorin_II_C"/>
    <property type="match status" value="1"/>
</dbReference>
<reference evidence="10 11" key="1">
    <citation type="journal article" date="2019" name="Mol. Biol. Evol.">
        <title>Blast fungal genomes show frequent chromosomal changes, gene gains and losses, and effector gene turnover.</title>
        <authorList>
            <person name="Gomez Luciano L.B."/>
            <person name="Jason Tsai I."/>
            <person name="Chuma I."/>
            <person name="Tosa Y."/>
            <person name="Chen Y.H."/>
            <person name="Li J.Y."/>
            <person name="Li M.Y."/>
            <person name="Jade Lu M.Y."/>
            <person name="Nakayashiki H."/>
            <person name="Li W.H."/>
        </authorList>
    </citation>
    <scope>NUCLEOTIDE SEQUENCE [LARGE SCALE GENOMIC DNA]</scope>
    <source>
        <strain evidence="10">MZ5-1-6</strain>
    </source>
</reference>
<keyword evidence="3 8" id="KW-0732">Signal</keyword>
<dbReference type="GO" id="GO:0008250">
    <property type="term" value="C:oligosaccharyltransferase complex"/>
    <property type="evidence" value="ECO:0007669"/>
    <property type="project" value="InterPro"/>
</dbReference>